<name>A0A540R615_9CORY</name>
<keyword evidence="5 6" id="KW-0472">Membrane</keyword>
<feature type="transmembrane region" description="Helical" evidence="6">
    <location>
        <begin position="269"/>
        <end position="290"/>
    </location>
</feature>
<keyword evidence="4 6" id="KW-1133">Transmembrane helix</keyword>
<keyword evidence="3 6" id="KW-0812">Transmembrane</keyword>
<evidence type="ECO:0000256" key="4">
    <source>
        <dbReference type="ARBA" id="ARBA00022989"/>
    </source>
</evidence>
<dbReference type="STRING" id="1686286.GCA_900092335_01654"/>
<dbReference type="GO" id="GO:0005886">
    <property type="term" value="C:plasma membrane"/>
    <property type="evidence" value="ECO:0007669"/>
    <property type="project" value="UniProtKB-SubCell"/>
</dbReference>
<feature type="transmembrane region" description="Helical" evidence="6">
    <location>
        <begin position="388"/>
        <end position="410"/>
    </location>
</feature>
<feature type="transmembrane region" description="Helical" evidence="6">
    <location>
        <begin position="122"/>
        <end position="143"/>
    </location>
</feature>
<feature type="transmembrane region" description="Helical" evidence="6">
    <location>
        <begin position="96"/>
        <end position="116"/>
    </location>
</feature>
<dbReference type="PROSITE" id="PS50850">
    <property type="entry name" value="MFS"/>
    <property type="match status" value="1"/>
</dbReference>
<organism evidence="8 9">
    <name type="scientific">Corynebacterium phoceense</name>
    <dbReference type="NCBI Taxonomy" id="1686286"/>
    <lineage>
        <taxon>Bacteria</taxon>
        <taxon>Bacillati</taxon>
        <taxon>Actinomycetota</taxon>
        <taxon>Actinomycetes</taxon>
        <taxon>Mycobacteriales</taxon>
        <taxon>Corynebacteriaceae</taxon>
        <taxon>Corynebacterium</taxon>
    </lineage>
</organism>
<reference evidence="8 9" key="1">
    <citation type="submission" date="2019-06" db="EMBL/GenBank/DDBJ databases">
        <title>Draft genome of C. phoceense Strain 272.</title>
        <authorList>
            <person name="Pacheco L.G.C."/>
            <person name="Barberis C.M."/>
            <person name="Almuzara M.N."/>
            <person name="Traglia G.M."/>
            <person name="Santos C.S."/>
            <person name="Rocha D.J.P.G."/>
            <person name="Aguiar E.R.G.R."/>
            <person name="Vay C.A."/>
        </authorList>
    </citation>
    <scope>NUCLEOTIDE SEQUENCE [LARGE SCALE GENOMIC DNA]</scope>
    <source>
        <strain evidence="8 9">272</strain>
    </source>
</reference>
<protein>
    <submittedName>
        <fullName evidence="8">MFS transporter</fullName>
    </submittedName>
</protein>
<dbReference type="InterPro" id="IPR011701">
    <property type="entry name" value="MFS"/>
</dbReference>
<dbReference type="Pfam" id="PF07690">
    <property type="entry name" value="MFS_1"/>
    <property type="match status" value="1"/>
</dbReference>
<evidence type="ECO:0000256" key="3">
    <source>
        <dbReference type="ARBA" id="ARBA00022692"/>
    </source>
</evidence>
<feature type="transmembrane region" description="Helical" evidence="6">
    <location>
        <begin position="188"/>
        <end position="207"/>
    </location>
</feature>
<comment type="subcellular location">
    <subcellularLocation>
        <location evidence="1">Cell membrane</location>
        <topology evidence="1">Multi-pass membrane protein</topology>
    </subcellularLocation>
</comment>
<feature type="transmembrane region" description="Helical" evidence="6">
    <location>
        <begin position="33"/>
        <end position="57"/>
    </location>
</feature>
<dbReference type="InterPro" id="IPR020846">
    <property type="entry name" value="MFS_dom"/>
</dbReference>
<feature type="transmembrane region" description="Helical" evidence="6">
    <location>
        <begin position="246"/>
        <end position="263"/>
    </location>
</feature>
<dbReference type="PANTHER" id="PTHR23513">
    <property type="entry name" value="INTEGRAL MEMBRANE EFFLUX PROTEIN-RELATED"/>
    <property type="match status" value="1"/>
</dbReference>
<feature type="transmembrane region" description="Helical" evidence="6">
    <location>
        <begin position="327"/>
        <end position="346"/>
    </location>
</feature>
<evidence type="ECO:0000256" key="1">
    <source>
        <dbReference type="ARBA" id="ARBA00004651"/>
    </source>
</evidence>
<dbReference type="AlphaFoldDB" id="A0A540R615"/>
<dbReference type="InterPro" id="IPR036259">
    <property type="entry name" value="MFS_trans_sf"/>
</dbReference>
<evidence type="ECO:0000256" key="2">
    <source>
        <dbReference type="ARBA" id="ARBA00022475"/>
    </source>
</evidence>
<feature type="domain" description="Major facilitator superfamily (MFS) profile" evidence="7">
    <location>
        <begin position="16"/>
        <end position="415"/>
    </location>
</feature>
<comment type="caution">
    <text evidence="8">The sequence shown here is derived from an EMBL/GenBank/DDBJ whole genome shotgun (WGS) entry which is preliminary data.</text>
</comment>
<keyword evidence="9" id="KW-1185">Reference proteome</keyword>
<proteinExistence type="predicted"/>
<evidence type="ECO:0000256" key="5">
    <source>
        <dbReference type="ARBA" id="ARBA00023136"/>
    </source>
</evidence>
<feature type="transmembrane region" description="Helical" evidence="6">
    <location>
        <begin position="63"/>
        <end position="84"/>
    </location>
</feature>
<accession>A0A540R615</accession>
<dbReference type="SUPFAM" id="SSF103473">
    <property type="entry name" value="MFS general substrate transporter"/>
    <property type="match status" value="1"/>
</dbReference>
<dbReference type="PANTHER" id="PTHR23513:SF11">
    <property type="entry name" value="STAPHYLOFERRIN A TRANSPORTER"/>
    <property type="match status" value="1"/>
</dbReference>
<keyword evidence="2" id="KW-1003">Cell membrane</keyword>
<dbReference type="GO" id="GO:0022857">
    <property type="term" value="F:transmembrane transporter activity"/>
    <property type="evidence" value="ECO:0007669"/>
    <property type="project" value="InterPro"/>
</dbReference>
<evidence type="ECO:0000313" key="8">
    <source>
        <dbReference type="EMBL" id="TQE43180.1"/>
    </source>
</evidence>
<gene>
    <name evidence="8" type="ORF">EJK80_08375</name>
</gene>
<dbReference type="Proteomes" id="UP000318080">
    <property type="component" value="Unassembled WGS sequence"/>
</dbReference>
<sequence length="420" mass="43454">MRAVTASDWPKFGSVNSAFLGKELFLKTLDFRLYWLSDVLAQITGVAAGLAVPLVVFRHTQDMVATGIVSTASGIASMAGAIVGGTIADKYARKPVIIGSNLLAGFLAFGLAWTALPGNFSVGLFGTLLCAFMFCYSIGQACADPSLPQLVAEEDIAAAQGFIQARMQFAGLIGPLLGGVLIDVGEWVPFAAAGTGCLVAGACFLFIRADLNPESRATENFFAATAKGFAIVGASPVLRSLITMQVFANAALSGALFLAVVSLENAGFTGVVIGIARSAIGVIGILGALATRFIQRTLAFRTLMLVNTGFLAAALACAALVHDSLAVVVPLGIAVLFAPAAGAVIYAKLVELIDEHAFGRVTTIQSTTVTTLSGVWNTPLGYITSAWSFLAGFWACAGLAVLGFATTFLFNSAVARSETR</sequence>
<dbReference type="Gene3D" id="1.20.1250.20">
    <property type="entry name" value="MFS general substrate transporter like domains"/>
    <property type="match status" value="1"/>
</dbReference>
<evidence type="ECO:0000313" key="9">
    <source>
        <dbReference type="Proteomes" id="UP000318080"/>
    </source>
</evidence>
<dbReference type="EMBL" id="VHIR01000011">
    <property type="protein sequence ID" value="TQE43180.1"/>
    <property type="molecule type" value="Genomic_DNA"/>
</dbReference>
<feature type="transmembrane region" description="Helical" evidence="6">
    <location>
        <begin position="302"/>
        <end position="321"/>
    </location>
</feature>
<evidence type="ECO:0000259" key="7">
    <source>
        <dbReference type="PROSITE" id="PS50850"/>
    </source>
</evidence>
<evidence type="ECO:0000256" key="6">
    <source>
        <dbReference type="SAM" id="Phobius"/>
    </source>
</evidence>